<comment type="caution">
    <text evidence="1">The sequence shown here is derived from an EMBL/GenBank/DDBJ whole genome shotgun (WGS) entry which is preliminary data.</text>
</comment>
<evidence type="ECO:0000313" key="1">
    <source>
        <dbReference type="EMBL" id="HCW92379.1"/>
    </source>
</evidence>
<feature type="non-terminal residue" evidence="1">
    <location>
        <position position="1"/>
    </location>
</feature>
<dbReference type="AlphaFoldDB" id="A0A3D5QAR4"/>
<accession>A0A3D5QAR4</accession>
<gene>
    <name evidence="1" type="ORF">DHM44_01720</name>
</gene>
<evidence type="ECO:0000313" key="2">
    <source>
        <dbReference type="Proteomes" id="UP000262325"/>
    </source>
</evidence>
<protein>
    <submittedName>
        <fullName evidence="1">RNA polymerase subunit sigma-70</fullName>
    </submittedName>
</protein>
<sequence>IPVGTVRSRLFNARQYIKQRLIKQGFVNEMSKVS</sequence>
<dbReference type="EMBL" id="DPPF01000037">
    <property type="protein sequence ID" value="HCW92379.1"/>
    <property type="molecule type" value="Genomic_DNA"/>
</dbReference>
<dbReference type="Proteomes" id="UP000262325">
    <property type="component" value="Unassembled WGS sequence"/>
</dbReference>
<name>A0A3D5QAR4_FLESI</name>
<reference evidence="1 2" key="1">
    <citation type="journal article" date="2018" name="Nat. Biotechnol.">
        <title>A standardized bacterial taxonomy based on genome phylogeny substantially revises the tree of life.</title>
        <authorList>
            <person name="Parks D.H."/>
            <person name="Chuvochina M."/>
            <person name="Waite D.W."/>
            <person name="Rinke C."/>
            <person name="Skarshewski A."/>
            <person name="Chaumeil P.A."/>
            <person name="Hugenholtz P."/>
        </authorList>
    </citation>
    <scope>NUCLEOTIDE SEQUENCE [LARGE SCALE GENOMIC DNA]</scope>
    <source>
        <strain evidence="1">UBA8672</strain>
    </source>
</reference>
<proteinExistence type="predicted"/>
<organism evidence="1 2">
    <name type="scientific">Flexistipes sinusarabici</name>
    <dbReference type="NCBI Taxonomy" id="2352"/>
    <lineage>
        <taxon>Bacteria</taxon>
        <taxon>Pseudomonadati</taxon>
        <taxon>Deferribacterota</taxon>
        <taxon>Deferribacteres</taxon>
        <taxon>Deferribacterales</taxon>
        <taxon>Flexistipitaceae</taxon>
        <taxon>Flexistipes</taxon>
    </lineage>
</organism>